<name>A0A366E0Q1_9HYPH</name>
<keyword evidence="4" id="KW-1185">Reference proteome</keyword>
<dbReference type="InterPro" id="IPR005546">
    <property type="entry name" value="Autotransporte_beta"/>
</dbReference>
<dbReference type="EMBL" id="QNRH01000003">
    <property type="protein sequence ID" value="RBO95951.1"/>
    <property type="molecule type" value="Genomic_DNA"/>
</dbReference>
<dbReference type="Proteomes" id="UP000252893">
    <property type="component" value="Unassembled WGS sequence"/>
</dbReference>
<dbReference type="SUPFAM" id="SSF103515">
    <property type="entry name" value="Autotransporter"/>
    <property type="match status" value="1"/>
</dbReference>
<dbReference type="Pfam" id="PF03797">
    <property type="entry name" value="Autotransporter"/>
    <property type="match status" value="1"/>
</dbReference>
<dbReference type="OrthoDB" id="9804931at2"/>
<reference evidence="3 4" key="1">
    <citation type="submission" date="2018-06" db="EMBL/GenBank/DDBJ databases">
        <title>Genomic Encyclopedia of Type Strains, Phase IV (KMG-IV): sequencing the most valuable type-strain genomes for metagenomic binning, comparative biology and taxonomic classification.</title>
        <authorList>
            <person name="Goeker M."/>
        </authorList>
    </citation>
    <scope>NUCLEOTIDE SEQUENCE [LARGE SCALE GENOMIC DNA]</scope>
    <source>
        <strain evidence="3 4">DSM 25619</strain>
    </source>
</reference>
<organism evidence="3 4">
    <name type="scientific">Pseudochrobactrum asaccharolyticum</name>
    <dbReference type="NCBI Taxonomy" id="354351"/>
    <lineage>
        <taxon>Bacteria</taxon>
        <taxon>Pseudomonadati</taxon>
        <taxon>Pseudomonadota</taxon>
        <taxon>Alphaproteobacteria</taxon>
        <taxon>Hyphomicrobiales</taxon>
        <taxon>Brucellaceae</taxon>
        <taxon>Pseudochrobactrum</taxon>
    </lineage>
</organism>
<dbReference type="GO" id="GO:0019867">
    <property type="term" value="C:outer membrane"/>
    <property type="evidence" value="ECO:0007669"/>
    <property type="project" value="InterPro"/>
</dbReference>
<dbReference type="InterPro" id="IPR036709">
    <property type="entry name" value="Autotransporte_beta_dom_sf"/>
</dbReference>
<dbReference type="InterPro" id="IPR006315">
    <property type="entry name" value="OM_autotransptr_brl_dom"/>
</dbReference>
<feature type="signal peptide" evidence="1">
    <location>
        <begin position="1"/>
        <end position="35"/>
    </location>
</feature>
<evidence type="ECO:0000259" key="2">
    <source>
        <dbReference type="PROSITE" id="PS51208"/>
    </source>
</evidence>
<keyword evidence="1" id="KW-0732">Signal</keyword>
<evidence type="ECO:0000313" key="4">
    <source>
        <dbReference type="Proteomes" id="UP000252893"/>
    </source>
</evidence>
<evidence type="ECO:0000313" key="3">
    <source>
        <dbReference type="EMBL" id="RBO95951.1"/>
    </source>
</evidence>
<gene>
    <name evidence="3" type="ORF">DFR47_103516</name>
</gene>
<comment type="caution">
    <text evidence="3">The sequence shown here is derived from an EMBL/GenBank/DDBJ whole genome shotgun (WGS) entry which is preliminary data.</text>
</comment>
<feature type="chain" id="PRO_5016696212" evidence="1">
    <location>
        <begin position="36"/>
        <end position="858"/>
    </location>
</feature>
<dbReference type="SMART" id="SM00869">
    <property type="entry name" value="Autotransporter"/>
    <property type="match status" value="1"/>
</dbReference>
<protein>
    <submittedName>
        <fullName evidence="3">Outer membrane autotransporter protein</fullName>
    </submittedName>
</protein>
<dbReference type="PROSITE" id="PS51208">
    <property type="entry name" value="AUTOTRANSPORTER"/>
    <property type="match status" value="1"/>
</dbReference>
<dbReference type="Gene3D" id="2.40.128.130">
    <property type="entry name" value="Autotransporter beta-domain"/>
    <property type="match status" value="1"/>
</dbReference>
<feature type="domain" description="Autotransporter" evidence="2">
    <location>
        <begin position="580"/>
        <end position="858"/>
    </location>
</feature>
<dbReference type="AlphaFoldDB" id="A0A366E0Q1"/>
<dbReference type="NCBIfam" id="TIGR01414">
    <property type="entry name" value="autotrans_barl"/>
    <property type="match status" value="1"/>
</dbReference>
<proteinExistence type="predicted"/>
<evidence type="ECO:0000256" key="1">
    <source>
        <dbReference type="SAM" id="SignalP"/>
    </source>
</evidence>
<sequence>MIIKRNREHYSRCTALYISAACMLLGINLTPTLSAEPFQILDSDLTPAQQPANASAQPFQMLANDTQAGKTTTYQGTESAGDAEITNNAGDAVYFNDRSTAAAAALINNTGGTTRFNDQSTAASAFITNNADAQLSFHQDSTAADARITNNGGGSLSFNDHASAGSAVITNNGTASFNDNASADNALITNNATGTLNFNDQSDAGRRNIYNNGQVRFADQSSAKNSLIDNNQTGSIEFSDNSSAASGNINNSGQLTFADESSAAQAAIVNNQTGTIRFDGNAGAADATITNNGSTRFAGNSAAQDARLINNADANLHFQDQANAGSSMIVNAGDLTFSDRSSAENATILTSEGGATHFQDHADGGTSQIQINQNARLDVSRMANNQLSIGVLSSAGSVNLGRTVLTAQDKIVLNESSQLNLVLGYGQLIAQDVELQGGALEIERAADLLYALGETYRIIDAPNLSGSSFSPDIKHDFAFATPQLSTDGTGVVLERNTVQFASAAQTNNQTAIANALESLAPDSLPYRVMISGSQKDASYSFDQLSGEIHATTAGAVHDNSSLLRLALMERARQVSGDEQPRATAWQSWLTINGALTKHDGDSNAASARLNGYSATGGVDYTLENDFTIGLAGSYEQNKLKISDRSSTADISTLGAGLYGAWVYEGLRLRSGAAYQHHSIDTDRNLALPMLNGQLESSYNGWTGQIFAEAGYRFDMAGINLEPYGRISYVHSRFDRFQEYGLSDTALSGRATALDNTIGTLGIIMSKRFLLDNDLQVNARFEAAWNRNFGDRNAVRQLAFSSGLPFDIAGASTDRNSLLLDARLSFWRSERLGLDIIYSGLLGSNSQSHRFGSTATLRF</sequence>
<accession>A0A366E0Q1</accession>